<keyword evidence="13" id="KW-0675">Receptor</keyword>
<dbReference type="InterPro" id="IPR012910">
    <property type="entry name" value="Plug_dom"/>
</dbReference>
<feature type="signal peptide" evidence="10">
    <location>
        <begin position="1"/>
        <end position="22"/>
    </location>
</feature>
<evidence type="ECO:0000313" key="14">
    <source>
        <dbReference type="Proteomes" id="UP001218788"/>
    </source>
</evidence>
<protein>
    <submittedName>
        <fullName evidence="13">TonB-dependent receptor</fullName>
    </submittedName>
</protein>
<dbReference type="InterPro" id="IPR039426">
    <property type="entry name" value="TonB-dep_rcpt-like"/>
</dbReference>
<dbReference type="Pfam" id="PF00593">
    <property type="entry name" value="TonB_dep_Rec_b-barrel"/>
    <property type="match status" value="1"/>
</dbReference>
<evidence type="ECO:0000256" key="10">
    <source>
        <dbReference type="SAM" id="SignalP"/>
    </source>
</evidence>
<dbReference type="PANTHER" id="PTHR47234">
    <property type="match status" value="1"/>
</dbReference>
<evidence type="ECO:0000259" key="11">
    <source>
        <dbReference type="Pfam" id="PF00593"/>
    </source>
</evidence>
<dbReference type="Gene3D" id="2.170.130.10">
    <property type="entry name" value="TonB-dependent receptor, plug domain"/>
    <property type="match status" value="1"/>
</dbReference>
<name>A0ABT5L5A7_9ALTE</name>
<dbReference type="PROSITE" id="PS52016">
    <property type="entry name" value="TONB_DEPENDENT_REC_3"/>
    <property type="match status" value="1"/>
</dbReference>
<dbReference type="SUPFAM" id="SSF56935">
    <property type="entry name" value="Porins"/>
    <property type="match status" value="1"/>
</dbReference>
<keyword evidence="5 9" id="KW-0798">TonB box</keyword>
<reference evidence="13 14" key="1">
    <citation type="submission" date="2022-10" db="EMBL/GenBank/DDBJ databases">
        <title>Alteromonas sp. chi3 Genome sequencing.</title>
        <authorList>
            <person name="Park S."/>
        </authorList>
    </citation>
    <scope>NUCLEOTIDE SEQUENCE [LARGE SCALE GENOMIC DNA]</scope>
    <source>
        <strain evidence="14">chi3</strain>
    </source>
</reference>
<keyword evidence="14" id="KW-1185">Reference proteome</keyword>
<evidence type="ECO:0000256" key="3">
    <source>
        <dbReference type="ARBA" id="ARBA00022452"/>
    </source>
</evidence>
<keyword evidence="10" id="KW-0732">Signal</keyword>
<organism evidence="13 14">
    <name type="scientific">Alteromonas gilva</name>
    <dbReference type="NCBI Taxonomy" id="2987522"/>
    <lineage>
        <taxon>Bacteria</taxon>
        <taxon>Pseudomonadati</taxon>
        <taxon>Pseudomonadota</taxon>
        <taxon>Gammaproteobacteria</taxon>
        <taxon>Alteromonadales</taxon>
        <taxon>Alteromonadaceae</taxon>
        <taxon>Alteromonas/Salinimonas group</taxon>
        <taxon>Alteromonas</taxon>
    </lineage>
</organism>
<dbReference type="InterPro" id="IPR037066">
    <property type="entry name" value="Plug_dom_sf"/>
</dbReference>
<keyword evidence="4 8" id="KW-0812">Transmembrane</keyword>
<evidence type="ECO:0000256" key="2">
    <source>
        <dbReference type="ARBA" id="ARBA00022448"/>
    </source>
</evidence>
<gene>
    <name evidence="13" type="ORF">OIK42_12970</name>
</gene>
<evidence type="ECO:0000256" key="6">
    <source>
        <dbReference type="ARBA" id="ARBA00023136"/>
    </source>
</evidence>
<evidence type="ECO:0000256" key="7">
    <source>
        <dbReference type="ARBA" id="ARBA00023237"/>
    </source>
</evidence>
<keyword evidence="2 8" id="KW-0813">Transport</keyword>
<keyword evidence="3 8" id="KW-1134">Transmembrane beta strand</keyword>
<evidence type="ECO:0000259" key="12">
    <source>
        <dbReference type="Pfam" id="PF07715"/>
    </source>
</evidence>
<sequence length="968" mass="102943">MFINTKLAKSVKLACAFGAATAALVAPNAALSQETEAEAAAAVEKIQVTGSRIRKIEFASNAPIATVGEQEFDMTATVNTESLLNTLPQVVPGLDRTSNNPGNGTATADLRGLGANRTLVLVNGKRVTPTTSSGVVDINAIPTAMIKNVEVLTGGASAVYGSDAVAGVINFILKDDFEGVDTSIGYESTEQGDAGIWNADLTIGGNFDDGRGNVVFNMAYTSREDLFQGDRSFANTALGEDGSGGLEPTGSSGVPQTAIFAGGFAGYAPDSSGIIFDQNGGVRPFVASGQVNDYYNYAPVNYLQLPQERHQFSALGHYDVTDNIEVYGSAMFTDSNVPSQLAPTPIFQTSTFTLDGNPFLTPEAQGIISDAIGLGVDTDGDGIDDEGRALLRRRLEEVGNRRSEDTFTSFQLMAGVRGFFGDSSWSYDAYYQTGRVRNANAQLGNVNRGRFDQALLLATDENGQVILDANGNPSCADTSANGSTVGCTPLNIFGEGNISESSAAFLRTAVSATSTFEQRLFGANVTGDTQGWFELPGGPIGISFTYEHREDDFEFLPSQDLAASTIAGFNGSPAVEGGFNVSSYGVEVYLPILVGAEFAELLDLELAYRTEDYTTAGTVDAYKISGSWAPMDTLRFRAGFNTAVRAPNIAELFSPQGENFPGATDPCAGNAPDVFKTQQVKDLCIQTGVPADVVHTPAINPASGQVRTLSGGNPNLVEEEAETLTIGFVADVTDEISFSLDYFDIEIEDAVSAFGGGTNNILDTCYDSSKAGSGFGNPFCNAVNRRSDGTIDFVEAGSQNVASITLKGYDLIASYETEVMGGDFSVRYLGTYTAESDFLPFDGSPDLIECAGLFGANCGEPVPEYKHRTTVSYTADDYTLQLLWRYVGEVNDDDNSQDFSVEEISAFNYFDLAGTYFLTESLRVTAGIDNMFDKAPPIIGGNAEQANTYPATYDVFGRTYYVNFRASF</sequence>
<feature type="domain" description="TonB-dependent receptor plug" evidence="12">
    <location>
        <begin position="61"/>
        <end position="168"/>
    </location>
</feature>
<keyword evidence="6 8" id="KW-0472">Membrane</keyword>
<dbReference type="Proteomes" id="UP001218788">
    <property type="component" value="Unassembled WGS sequence"/>
</dbReference>
<comment type="subcellular location">
    <subcellularLocation>
        <location evidence="1 8">Cell outer membrane</location>
        <topology evidence="1 8">Multi-pass membrane protein</topology>
    </subcellularLocation>
</comment>
<dbReference type="Gene3D" id="2.40.170.20">
    <property type="entry name" value="TonB-dependent receptor, beta-barrel domain"/>
    <property type="match status" value="1"/>
</dbReference>
<dbReference type="Pfam" id="PF07715">
    <property type="entry name" value="Plug"/>
    <property type="match status" value="1"/>
</dbReference>
<evidence type="ECO:0000313" key="13">
    <source>
        <dbReference type="EMBL" id="MDC8831671.1"/>
    </source>
</evidence>
<dbReference type="EMBL" id="JAQQXP010000001">
    <property type="protein sequence ID" value="MDC8831671.1"/>
    <property type="molecule type" value="Genomic_DNA"/>
</dbReference>
<evidence type="ECO:0000256" key="8">
    <source>
        <dbReference type="PROSITE-ProRule" id="PRU01360"/>
    </source>
</evidence>
<evidence type="ECO:0000256" key="5">
    <source>
        <dbReference type="ARBA" id="ARBA00023077"/>
    </source>
</evidence>
<dbReference type="RefSeq" id="WP_273641108.1">
    <property type="nucleotide sequence ID" value="NZ_JAQQXP010000001.1"/>
</dbReference>
<proteinExistence type="inferred from homology"/>
<evidence type="ECO:0000256" key="9">
    <source>
        <dbReference type="RuleBase" id="RU003357"/>
    </source>
</evidence>
<keyword evidence="7 8" id="KW-0998">Cell outer membrane</keyword>
<dbReference type="InterPro" id="IPR000531">
    <property type="entry name" value="Beta-barrel_TonB"/>
</dbReference>
<feature type="chain" id="PRO_5046862454" evidence="10">
    <location>
        <begin position="23"/>
        <end position="968"/>
    </location>
</feature>
<dbReference type="InterPro" id="IPR036942">
    <property type="entry name" value="Beta-barrel_TonB_sf"/>
</dbReference>
<evidence type="ECO:0000256" key="4">
    <source>
        <dbReference type="ARBA" id="ARBA00022692"/>
    </source>
</evidence>
<feature type="domain" description="TonB-dependent receptor-like beta-barrel" evidence="11">
    <location>
        <begin position="417"/>
        <end position="930"/>
    </location>
</feature>
<comment type="caution">
    <text evidence="13">The sequence shown here is derived from an EMBL/GenBank/DDBJ whole genome shotgun (WGS) entry which is preliminary data.</text>
</comment>
<comment type="similarity">
    <text evidence="8 9">Belongs to the TonB-dependent receptor family.</text>
</comment>
<dbReference type="PANTHER" id="PTHR47234:SF2">
    <property type="entry name" value="TONB-DEPENDENT RECEPTOR"/>
    <property type="match status" value="1"/>
</dbReference>
<evidence type="ECO:0000256" key="1">
    <source>
        <dbReference type="ARBA" id="ARBA00004571"/>
    </source>
</evidence>
<accession>A0ABT5L5A7</accession>